<dbReference type="FunFam" id="2.120.10.30:FF:000241">
    <property type="entry name" value="Low-density lipoprotein receptor-related protein 6"/>
    <property type="match status" value="2"/>
</dbReference>
<dbReference type="InterPro" id="IPR000152">
    <property type="entry name" value="EGF-type_Asp/Asn_hydroxyl_site"/>
</dbReference>
<feature type="repeat" description="LDL-receptor class B" evidence="15">
    <location>
        <begin position="704"/>
        <end position="746"/>
    </location>
</feature>
<evidence type="ECO:0000256" key="2">
    <source>
        <dbReference type="ARBA" id="ARBA00022475"/>
    </source>
</evidence>
<dbReference type="PROSITE" id="PS00010">
    <property type="entry name" value="ASX_HYDROXYL"/>
    <property type="match status" value="1"/>
</dbReference>
<evidence type="ECO:0000256" key="5">
    <source>
        <dbReference type="ARBA" id="ARBA00022692"/>
    </source>
</evidence>
<dbReference type="PROSITE" id="PS51120">
    <property type="entry name" value="LDLRB"/>
    <property type="match status" value="13"/>
</dbReference>
<dbReference type="Gene3D" id="2.120.10.30">
    <property type="entry name" value="TolB, C-terminal domain"/>
    <property type="match status" value="6"/>
</dbReference>
<evidence type="ECO:0000256" key="10">
    <source>
        <dbReference type="ARBA" id="ARBA00023136"/>
    </source>
</evidence>
<feature type="repeat" description="LDL-receptor class B" evidence="15">
    <location>
        <begin position="1283"/>
        <end position="1324"/>
    </location>
</feature>
<evidence type="ECO:0000313" key="17">
    <source>
        <dbReference type="EMBL" id="KAB7498329.1"/>
    </source>
</evidence>
<dbReference type="InterPro" id="IPR018097">
    <property type="entry name" value="EGF_Ca-bd_CS"/>
</dbReference>
<dbReference type="PROSITE" id="PS01186">
    <property type="entry name" value="EGF_2"/>
    <property type="match status" value="1"/>
</dbReference>
<dbReference type="CDD" id="cd00054">
    <property type="entry name" value="EGF_CA"/>
    <property type="match status" value="1"/>
</dbReference>
<dbReference type="SUPFAM" id="SSF57424">
    <property type="entry name" value="LDL receptor-like module"/>
    <property type="match status" value="3"/>
</dbReference>
<keyword evidence="10" id="KW-0472">Membrane</keyword>
<evidence type="ECO:0000256" key="7">
    <source>
        <dbReference type="ARBA" id="ARBA00022737"/>
    </source>
</evidence>
<keyword evidence="3" id="KW-0245">EGF-like domain</keyword>
<dbReference type="PROSITE" id="PS01209">
    <property type="entry name" value="LDLRA_1"/>
    <property type="match status" value="1"/>
</dbReference>
<dbReference type="SUPFAM" id="SSF57196">
    <property type="entry name" value="EGF/Laminin"/>
    <property type="match status" value="5"/>
</dbReference>
<keyword evidence="12 17" id="KW-0675">Receptor</keyword>
<feature type="repeat" description="LDL-receptor class B" evidence="15">
    <location>
        <begin position="325"/>
        <end position="367"/>
    </location>
</feature>
<keyword evidence="2" id="KW-1003">Cell membrane</keyword>
<feature type="repeat" description="LDL-receptor class B" evidence="15">
    <location>
        <begin position="791"/>
        <end position="833"/>
    </location>
</feature>
<dbReference type="Gene3D" id="2.10.25.10">
    <property type="entry name" value="Laminin"/>
    <property type="match status" value="2"/>
</dbReference>
<evidence type="ECO:0000256" key="14">
    <source>
        <dbReference type="PROSITE-ProRule" id="PRU00124"/>
    </source>
</evidence>
<feature type="repeat" description="LDL-receptor class B" evidence="15">
    <location>
        <begin position="1239"/>
        <end position="1282"/>
    </location>
</feature>
<feature type="disulfide bond" evidence="14">
    <location>
        <begin position="91"/>
        <end position="103"/>
    </location>
</feature>
<feature type="disulfide bond" evidence="14">
    <location>
        <begin position="16"/>
        <end position="34"/>
    </location>
</feature>
<dbReference type="SMART" id="SM00192">
    <property type="entry name" value="LDLa"/>
    <property type="match status" value="3"/>
</dbReference>
<proteinExistence type="predicted"/>
<dbReference type="SMART" id="SM00135">
    <property type="entry name" value="LY"/>
    <property type="match status" value="17"/>
</dbReference>
<dbReference type="Pfam" id="PF14670">
    <property type="entry name" value="FXa_inhibition"/>
    <property type="match status" value="3"/>
</dbReference>
<evidence type="ECO:0000256" key="15">
    <source>
        <dbReference type="PROSITE-ProRule" id="PRU00461"/>
    </source>
</evidence>
<keyword evidence="8" id="KW-0106">Calcium</keyword>
<evidence type="ECO:0000256" key="4">
    <source>
        <dbReference type="ARBA" id="ARBA00022583"/>
    </source>
</evidence>
<feature type="domain" description="EGF-like" evidence="16">
    <location>
        <begin position="257"/>
        <end position="272"/>
    </location>
</feature>
<dbReference type="SMART" id="SM00181">
    <property type="entry name" value="EGF"/>
    <property type="match status" value="5"/>
</dbReference>
<dbReference type="InterPro" id="IPR049883">
    <property type="entry name" value="NOTCH1_EGF-like"/>
</dbReference>
<dbReference type="InterPro" id="IPR001881">
    <property type="entry name" value="EGF-like_Ca-bd_dom"/>
</dbReference>
<dbReference type="FunFam" id="2.120.10.30:FF:000008">
    <property type="entry name" value="Low-density lipoprotein receptor-related protein 4"/>
    <property type="match status" value="2"/>
</dbReference>
<comment type="caution">
    <text evidence="14">Lacks conserved residue(s) required for the propagation of feature annotation.</text>
</comment>
<comment type="subcellular location">
    <subcellularLocation>
        <location evidence="1">Cell membrane</location>
        <topology evidence="1">Single-pass type I membrane protein</topology>
    </subcellularLocation>
</comment>
<dbReference type="Pfam" id="PF07645">
    <property type="entry name" value="EGF_CA"/>
    <property type="match status" value="1"/>
</dbReference>
<feature type="repeat" description="LDL-receptor class B" evidence="15">
    <location>
        <begin position="747"/>
        <end position="790"/>
    </location>
</feature>
<dbReference type="CDD" id="cd00112">
    <property type="entry name" value="LDLa"/>
    <property type="match status" value="3"/>
</dbReference>
<feature type="repeat" description="LDL-receptor class B" evidence="15">
    <location>
        <begin position="978"/>
        <end position="1021"/>
    </location>
</feature>
<dbReference type="Proteomes" id="UP000326759">
    <property type="component" value="Unassembled WGS sequence"/>
</dbReference>
<feature type="repeat" description="LDL-receptor class B" evidence="15">
    <location>
        <begin position="661"/>
        <end position="703"/>
    </location>
</feature>
<evidence type="ECO:0000256" key="13">
    <source>
        <dbReference type="ARBA" id="ARBA00023180"/>
    </source>
</evidence>
<feature type="disulfide bond" evidence="14">
    <location>
        <begin position="28"/>
        <end position="43"/>
    </location>
</feature>
<dbReference type="EMBL" id="SEYY01019374">
    <property type="protein sequence ID" value="KAB7498329.1"/>
    <property type="molecule type" value="Genomic_DNA"/>
</dbReference>
<dbReference type="GO" id="GO:0005886">
    <property type="term" value="C:plasma membrane"/>
    <property type="evidence" value="ECO:0007669"/>
    <property type="project" value="UniProtKB-SubCell"/>
</dbReference>
<keyword evidence="9" id="KW-1133">Transmembrane helix</keyword>
<dbReference type="PANTHER" id="PTHR46513">
    <property type="entry name" value="VITELLOGENIN RECEPTOR-LIKE PROTEIN-RELATED-RELATED"/>
    <property type="match status" value="1"/>
</dbReference>
<evidence type="ECO:0000256" key="3">
    <source>
        <dbReference type="ARBA" id="ARBA00022536"/>
    </source>
</evidence>
<keyword evidence="5" id="KW-0812">Transmembrane</keyword>
<protein>
    <submittedName>
        <fullName evidence="17">Low-density lipoprotein receptor-related protein 4</fullName>
    </submittedName>
</protein>
<dbReference type="GO" id="GO:0006897">
    <property type="term" value="P:endocytosis"/>
    <property type="evidence" value="ECO:0007669"/>
    <property type="project" value="UniProtKB-KW"/>
</dbReference>
<organism evidence="17 18">
    <name type="scientific">Armadillidium nasatum</name>
    <dbReference type="NCBI Taxonomy" id="96803"/>
    <lineage>
        <taxon>Eukaryota</taxon>
        <taxon>Metazoa</taxon>
        <taxon>Ecdysozoa</taxon>
        <taxon>Arthropoda</taxon>
        <taxon>Crustacea</taxon>
        <taxon>Multicrustacea</taxon>
        <taxon>Malacostraca</taxon>
        <taxon>Eumalacostraca</taxon>
        <taxon>Peracarida</taxon>
        <taxon>Isopoda</taxon>
        <taxon>Oniscidea</taxon>
        <taxon>Crinocheta</taxon>
        <taxon>Armadillidiidae</taxon>
        <taxon>Armadillidium</taxon>
    </lineage>
</organism>
<reference evidence="17 18" key="1">
    <citation type="journal article" date="2019" name="PLoS Biol.">
        <title>Sex chromosomes control vertical transmission of feminizing Wolbachia symbionts in an isopod.</title>
        <authorList>
            <person name="Becking T."/>
            <person name="Chebbi M.A."/>
            <person name="Giraud I."/>
            <person name="Moumen B."/>
            <person name="Laverre T."/>
            <person name="Caubet Y."/>
            <person name="Peccoud J."/>
            <person name="Gilbert C."/>
            <person name="Cordaux R."/>
        </authorList>
    </citation>
    <scope>NUCLEOTIDE SEQUENCE [LARGE SCALE GENOMIC DNA]</scope>
    <source>
        <strain evidence="17">ANa2</strain>
        <tissue evidence="17">Whole body excluding digestive tract and cuticle</tissue>
    </source>
</reference>
<gene>
    <name evidence="17" type="primary">LRP4_0</name>
    <name evidence="17" type="ORF">Anas_05693</name>
</gene>
<dbReference type="InterPro" id="IPR000033">
    <property type="entry name" value="LDLR_classB_rpt"/>
</dbReference>
<comment type="caution">
    <text evidence="17">The sequence shown here is derived from an EMBL/GenBank/DDBJ whole genome shotgun (WGS) entry which is preliminary data.</text>
</comment>
<evidence type="ECO:0000256" key="9">
    <source>
        <dbReference type="ARBA" id="ARBA00022989"/>
    </source>
</evidence>
<dbReference type="PROSITE" id="PS50068">
    <property type="entry name" value="LDLRA_2"/>
    <property type="match status" value="3"/>
</dbReference>
<feature type="repeat" description="LDL-receptor class B" evidence="15">
    <location>
        <begin position="368"/>
        <end position="410"/>
    </location>
</feature>
<evidence type="ECO:0000256" key="6">
    <source>
        <dbReference type="ARBA" id="ARBA00022729"/>
    </source>
</evidence>
<keyword evidence="11 14" id="KW-1015">Disulfide bond</keyword>
<keyword evidence="7" id="KW-0677">Repeat</keyword>
<dbReference type="PRINTS" id="PR00261">
    <property type="entry name" value="LDLRECEPTOR"/>
</dbReference>
<evidence type="ECO:0000256" key="8">
    <source>
        <dbReference type="ARBA" id="ARBA00022837"/>
    </source>
</evidence>
<keyword evidence="4" id="KW-0254">Endocytosis</keyword>
<dbReference type="PANTHER" id="PTHR46513:SF44">
    <property type="entry name" value="LDL RECEPTOR RELATED PROTEIN 4"/>
    <property type="match status" value="1"/>
</dbReference>
<dbReference type="InterPro" id="IPR023415">
    <property type="entry name" value="LDLR_class-A_CS"/>
</dbReference>
<name>A0A5N5SXC6_9CRUS</name>
<dbReference type="InterPro" id="IPR036055">
    <property type="entry name" value="LDL_receptor-like_sf"/>
</dbReference>
<feature type="repeat" description="LDL-receptor class B" evidence="15">
    <location>
        <begin position="411"/>
        <end position="454"/>
    </location>
</feature>
<evidence type="ECO:0000313" key="18">
    <source>
        <dbReference type="Proteomes" id="UP000326759"/>
    </source>
</evidence>
<sequence>MLVGSKHETLLISLVCNSGRCIENGWVCDGSPDCDGSEDELDCPHPESSQDCPKGTVWCPDVCISSEWRCDGEYDCPGGEDEKECSDDIKCDESMFECAPGECLLWDQTCDGRHDCLSGKGSSELVILSSMLYSRDCLCTLDNTSAVIYLNKTIIFYAVPMKWSAALLNAHPFRAHTLVIVQMEAKNAAFAKPVSLSRRTTKHGSDDVDFQRFNQSLDINSANELQDDYRGCIDVNECLLFYPCSQLCENTEGSFKCSCASGYSLRPDRMTCKAQEPPARLIFATRDDVREEFNVESINLSGQEYPPIALNLENAIAVDFHYRRGLIYWTDVTIDAILMSYRNGSGKTEIVRWGLQKPSGLAVDWYNDHIYWVDSNTRRVEVASLDGSNRRPLIWTDLQKPRSIIVHPYRSIIVWTDWGDDARIEKAAMDGTSRKVLIGERLFWPNGITIDYPTETLYWVDAKQHVIESAYIDGTKRRKINEHKIPHPFGITVFEDRLYWTDWKTRSIHSINKRTGRDSSVVHSDVAFLMGIKSMHPQRQPLLGMGQRIGCSWNNGGCSHLCLPSSNSYGCYCPHGLYLLEDERTCSSQPDLLLLFAQRNNLRMISLQEELKESSTLVDKSVFKTPDSDDNENEERHRMDNVVPVDGIQTAMALDFDDATDTIYWTDVGEHSISRAHFNGSGQQILVSTNLELPGGLAIDWINQKLYWTDDGTDRIEVSNLDGANRGILIWDGLDHPRDIVVNPAEGILFWSEWGSNASIERANMDGSERKSIATYNLTWPNGLAIDYEISRLFWLDAKYKVVESSDFDGQLRRKMFTNDLYHPFGLALYKDYIFWSDWETMGIYMADKDTGFGKQQLVKGLKDLMDVRVFHRREKTNNMFENPCERRNGGCSHLCLLKPKGYSCLCPTGLQLQMYWTDYGRQSIEVSELDGAYRRVLFTKLDKPRAITTHYPTGRISVFVNQKVAWPNGLAIDWSTSELFWTDAKLDHIQAIRLDGRDRRTVVTGKEVNHPYGVAVLGDWVYWTDWESKTLHKAKKNSGTRITPLRTGHAGLMDLKAFPGPSLSENVCGSTNGGCSHLCLRNPQGFSCTCPTGLILTDGRQCATVPSKYLVIASKGLLRRISLDIPPLWDVGIEVPGTGHPVSVDVHYKRQQLFYSDSDFDTIRVISLENTTYPETVPTHAFSAPDGIAVDWVADNLYWTDAANKVIEVARIGSYSQKVIVRSDLHEPRAIAVFPSKGYMFWSDWGNESKIERAALDGSNRTVIISSDIGWPNGLVIDTQNSFIYWTDAQRDTVEKSDLNGENRVQLLNKLHHPFGITLEPMEIVSVYPSMQEGWNPCAERNGGCSHLCLYTPSGEVVCACPDAPTPSCSTSMSVLPEILNSNFNRF</sequence>
<evidence type="ECO:0000256" key="11">
    <source>
        <dbReference type="ARBA" id="ARBA00023157"/>
    </source>
</evidence>
<evidence type="ECO:0000259" key="16">
    <source>
        <dbReference type="PROSITE" id="PS01186"/>
    </source>
</evidence>
<dbReference type="Pfam" id="PF00058">
    <property type="entry name" value="Ldl_recept_b"/>
    <property type="match status" value="12"/>
</dbReference>
<dbReference type="OrthoDB" id="10066840at2759"/>
<dbReference type="InterPro" id="IPR002172">
    <property type="entry name" value="LDrepeatLR_classA_rpt"/>
</dbReference>
<evidence type="ECO:0000256" key="1">
    <source>
        <dbReference type="ARBA" id="ARBA00004251"/>
    </source>
</evidence>
<keyword evidence="17" id="KW-0449">Lipoprotein</keyword>
<dbReference type="InterPro" id="IPR050778">
    <property type="entry name" value="Cueball_EGF_LRP_Nidogen"/>
</dbReference>
<keyword evidence="6" id="KW-0732">Signal</keyword>
<dbReference type="SUPFAM" id="SSF63825">
    <property type="entry name" value="YWTD domain"/>
    <property type="match status" value="4"/>
</dbReference>
<dbReference type="GO" id="GO:0005509">
    <property type="term" value="F:calcium ion binding"/>
    <property type="evidence" value="ECO:0007669"/>
    <property type="project" value="InterPro"/>
</dbReference>
<dbReference type="PROSITE" id="PS01187">
    <property type="entry name" value="EGF_CA"/>
    <property type="match status" value="1"/>
</dbReference>
<keyword evidence="18" id="KW-1185">Reference proteome</keyword>
<dbReference type="Pfam" id="PF00057">
    <property type="entry name" value="Ldl_recept_a"/>
    <property type="match status" value="1"/>
</dbReference>
<accession>A0A5N5SXC6</accession>
<feature type="disulfide bond" evidence="14">
    <location>
        <begin position="70"/>
        <end position="85"/>
    </location>
</feature>
<keyword evidence="13" id="KW-0325">Glycoprotein</keyword>
<feature type="repeat" description="LDL-receptor class B" evidence="15">
    <location>
        <begin position="913"/>
        <end position="954"/>
    </location>
</feature>
<feature type="disulfide bond" evidence="14">
    <location>
        <begin position="98"/>
        <end position="116"/>
    </location>
</feature>
<dbReference type="FunFam" id="2.10.25.10:FF:000009">
    <property type="entry name" value="Low-density lipoprotein receptor isoform 1"/>
    <property type="match status" value="1"/>
</dbReference>
<evidence type="ECO:0000256" key="12">
    <source>
        <dbReference type="ARBA" id="ARBA00023170"/>
    </source>
</evidence>
<dbReference type="SMART" id="SM00179">
    <property type="entry name" value="EGF_CA"/>
    <property type="match status" value="3"/>
</dbReference>
<dbReference type="InterPro" id="IPR000742">
    <property type="entry name" value="EGF"/>
</dbReference>
<dbReference type="InterPro" id="IPR011042">
    <property type="entry name" value="6-blade_b-propeller_TolB-like"/>
</dbReference>
<feature type="repeat" description="LDL-receptor class B" evidence="15">
    <location>
        <begin position="455"/>
        <end position="497"/>
    </location>
</feature>
<dbReference type="Gene3D" id="4.10.400.10">
    <property type="entry name" value="Low-density Lipoprotein Receptor"/>
    <property type="match status" value="2"/>
</dbReference>
<feature type="repeat" description="LDL-receptor class B" evidence="15">
    <location>
        <begin position="1196"/>
        <end position="1238"/>
    </location>
</feature>